<reference evidence="1 2" key="1">
    <citation type="journal article" date="2016" name="Nat. Commun.">
        <title>Thousands of microbial genomes shed light on interconnected biogeochemical processes in an aquifer system.</title>
        <authorList>
            <person name="Anantharaman K."/>
            <person name="Brown C.T."/>
            <person name="Hug L.A."/>
            <person name="Sharon I."/>
            <person name="Castelle C.J."/>
            <person name="Probst A.J."/>
            <person name="Thomas B.C."/>
            <person name="Singh A."/>
            <person name="Wilkins M.J."/>
            <person name="Karaoz U."/>
            <person name="Brodie E.L."/>
            <person name="Williams K.H."/>
            <person name="Hubbard S.S."/>
            <person name="Banfield J.F."/>
        </authorList>
    </citation>
    <scope>NUCLEOTIDE SEQUENCE [LARGE SCALE GENOMIC DNA]</scope>
</reference>
<dbReference type="EMBL" id="MHCJ01000003">
    <property type="protein sequence ID" value="OGY18934.1"/>
    <property type="molecule type" value="Genomic_DNA"/>
</dbReference>
<organism evidence="1 2">
    <name type="scientific">Candidatus Chisholmbacteria bacterium RIFCSPHIGHO2_01_FULL_52_32</name>
    <dbReference type="NCBI Taxonomy" id="1797591"/>
    <lineage>
        <taxon>Bacteria</taxon>
        <taxon>Candidatus Chisholmiibacteriota</taxon>
    </lineage>
</organism>
<dbReference type="Pfam" id="PF05635">
    <property type="entry name" value="23S_rRNA_IVP"/>
    <property type="match status" value="1"/>
</dbReference>
<accession>A0A1G1VUD9</accession>
<dbReference type="AlphaFoldDB" id="A0A1G1VUD9"/>
<dbReference type="InterPro" id="IPR012657">
    <property type="entry name" value="23S_rRNA-intervening_sequence"/>
</dbReference>
<dbReference type="CDD" id="cd16377">
    <property type="entry name" value="23S_rRNA_IVP_like"/>
    <property type="match status" value="1"/>
</dbReference>
<evidence type="ECO:0008006" key="3">
    <source>
        <dbReference type="Google" id="ProtNLM"/>
    </source>
</evidence>
<evidence type="ECO:0000313" key="2">
    <source>
        <dbReference type="Proteomes" id="UP000179233"/>
    </source>
</evidence>
<dbReference type="SUPFAM" id="SSF158446">
    <property type="entry name" value="IVS-encoded protein-like"/>
    <property type="match status" value="1"/>
</dbReference>
<dbReference type="PANTHER" id="PTHR38471">
    <property type="entry name" value="FOUR HELIX BUNDLE PROTEIN"/>
    <property type="match status" value="1"/>
</dbReference>
<dbReference type="InterPro" id="IPR036583">
    <property type="entry name" value="23S_rRNA_IVS_sf"/>
</dbReference>
<protein>
    <recommendedName>
        <fullName evidence="3">Four helix bundle protein</fullName>
    </recommendedName>
</protein>
<proteinExistence type="predicted"/>
<dbReference type="NCBIfam" id="TIGR02436">
    <property type="entry name" value="four helix bundle protein"/>
    <property type="match status" value="1"/>
</dbReference>
<evidence type="ECO:0000313" key="1">
    <source>
        <dbReference type="EMBL" id="OGY18934.1"/>
    </source>
</evidence>
<dbReference type="PANTHER" id="PTHR38471:SF2">
    <property type="entry name" value="FOUR HELIX BUNDLE PROTEIN"/>
    <property type="match status" value="1"/>
</dbReference>
<comment type="caution">
    <text evidence="1">The sequence shown here is derived from an EMBL/GenBank/DDBJ whole genome shotgun (WGS) entry which is preliminary data.</text>
</comment>
<dbReference type="Proteomes" id="UP000179233">
    <property type="component" value="Unassembled WGS sequence"/>
</dbReference>
<gene>
    <name evidence="1" type="ORF">A2786_04215</name>
</gene>
<name>A0A1G1VUD9_9BACT</name>
<dbReference type="Gene3D" id="1.20.1440.60">
    <property type="entry name" value="23S rRNA-intervening sequence"/>
    <property type="match status" value="1"/>
</dbReference>
<sequence length="120" mass="13659">MKGYKDLKFWQKSFETTKQIVGLVKKLPMEQATKIVVNQLIRASSSVGANIAEGYGRYRGKEYERFLQISLGSANETEYWLLILKELYPKIGATIDKIIGINNETVGMLVSSLKTLRNKR</sequence>